<proteinExistence type="predicted"/>
<accession>A0A0A8ZTA7</accession>
<name>A0A0A8ZTA7_ARUDO</name>
<reference evidence="1" key="2">
    <citation type="journal article" date="2015" name="Data Brief">
        <title>Shoot transcriptome of the giant reed, Arundo donax.</title>
        <authorList>
            <person name="Barrero R.A."/>
            <person name="Guerrero F.D."/>
            <person name="Moolhuijzen P."/>
            <person name="Goolsby J.A."/>
            <person name="Tidwell J."/>
            <person name="Bellgard S.E."/>
            <person name="Bellgard M.I."/>
        </authorList>
    </citation>
    <scope>NUCLEOTIDE SEQUENCE</scope>
    <source>
        <tissue evidence="1">Shoot tissue taken approximately 20 cm above the soil surface</tissue>
    </source>
</reference>
<organism evidence="1">
    <name type="scientific">Arundo donax</name>
    <name type="common">Giant reed</name>
    <name type="synonym">Donax arundinaceus</name>
    <dbReference type="NCBI Taxonomy" id="35708"/>
    <lineage>
        <taxon>Eukaryota</taxon>
        <taxon>Viridiplantae</taxon>
        <taxon>Streptophyta</taxon>
        <taxon>Embryophyta</taxon>
        <taxon>Tracheophyta</taxon>
        <taxon>Spermatophyta</taxon>
        <taxon>Magnoliopsida</taxon>
        <taxon>Liliopsida</taxon>
        <taxon>Poales</taxon>
        <taxon>Poaceae</taxon>
        <taxon>PACMAD clade</taxon>
        <taxon>Arundinoideae</taxon>
        <taxon>Arundineae</taxon>
        <taxon>Arundo</taxon>
    </lineage>
</organism>
<protein>
    <submittedName>
        <fullName evidence="1">Uncharacterized protein</fullName>
    </submittedName>
</protein>
<reference evidence="1" key="1">
    <citation type="submission" date="2014-09" db="EMBL/GenBank/DDBJ databases">
        <authorList>
            <person name="Magalhaes I.L.F."/>
            <person name="Oliveira U."/>
            <person name="Santos F.R."/>
            <person name="Vidigal T.H.D.A."/>
            <person name="Brescovit A.D."/>
            <person name="Santos A.J."/>
        </authorList>
    </citation>
    <scope>NUCLEOTIDE SEQUENCE</scope>
    <source>
        <tissue evidence="1">Shoot tissue taken approximately 20 cm above the soil surface</tissue>
    </source>
</reference>
<sequence>MLGLKQDRYHKLLDQQKESNYQHREILL</sequence>
<dbReference type="EMBL" id="GBRH01257880">
    <property type="protein sequence ID" value="JAD40015.1"/>
    <property type="molecule type" value="Transcribed_RNA"/>
</dbReference>
<dbReference type="AlphaFoldDB" id="A0A0A8ZTA7"/>
<evidence type="ECO:0000313" key="1">
    <source>
        <dbReference type="EMBL" id="JAD40015.1"/>
    </source>
</evidence>